<dbReference type="RefSeq" id="WP_039610850.1">
    <property type="nucleotide sequence ID" value="NZ_JWIC01000007.1"/>
</dbReference>
<feature type="domain" description="Peptidase C39-like" evidence="1">
    <location>
        <begin position="27"/>
        <end position="177"/>
    </location>
</feature>
<name>A0A0C1QMJ2_9GAMM</name>
<organism evidence="2 3">
    <name type="scientific">Pseudoalteromonas luteoviolacea</name>
    <dbReference type="NCBI Taxonomy" id="43657"/>
    <lineage>
        <taxon>Bacteria</taxon>
        <taxon>Pseudomonadati</taxon>
        <taxon>Pseudomonadota</taxon>
        <taxon>Gammaproteobacteria</taxon>
        <taxon>Alteromonadales</taxon>
        <taxon>Pseudoalteromonadaceae</taxon>
        <taxon>Pseudoalteromonas</taxon>
    </lineage>
</organism>
<dbReference type="Proteomes" id="UP000031327">
    <property type="component" value="Unassembled WGS sequence"/>
</dbReference>
<evidence type="ECO:0000259" key="1">
    <source>
        <dbReference type="Pfam" id="PF13529"/>
    </source>
</evidence>
<sequence>MVRWVFVLFLISFSFVINAKNSQKIVLNVPLVEQGKKLCGPATIEMIFKYWGIKGYSQYDIAESLLNQYEDMPIFVRSGVLNNYPRNWADYPGTKVTYLQGFLQRFGKTRSITLDKVRDNADDIDEKRAQLFNHIKAYIASGIPVIVFQYWELPKSQSHYRVVVGYDEAKRLVYLNDAKGARRVVQTYEEFLNLWNVEHPRLRYYAVAFNTERKKINIEL</sequence>
<protein>
    <recommendedName>
        <fullName evidence="1">Peptidase C39-like domain-containing protein</fullName>
    </recommendedName>
</protein>
<dbReference type="EMBL" id="JWIC01000007">
    <property type="protein sequence ID" value="KID56277.1"/>
    <property type="molecule type" value="Genomic_DNA"/>
</dbReference>
<accession>A0A0C1QMJ2</accession>
<dbReference type="Pfam" id="PF13529">
    <property type="entry name" value="Peptidase_C39_2"/>
    <property type="match status" value="1"/>
</dbReference>
<reference evidence="2 3" key="1">
    <citation type="submission" date="2014-12" db="EMBL/GenBank/DDBJ databases">
        <title>Draft Genome Sequence of Pseudoalteromonas luteoviolacea HI1.</title>
        <authorList>
            <person name="Asahina A.Y."/>
            <person name="Hadfield M.G."/>
        </authorList>
    </citation>
    <scope>NUCLEOTIDE SEQUENCE [LARGE SCALE GENOMIC DNA]</scope>
    <source>
        <strain evidence="2 3">HI1</strain>
    </source>
</reference>
<gene>
    <name evidence="2" type="ORF">JF50_18655</name>
</gene>
<evidence type="ECO:0000313" key="3">
    <source>
        <dbReference type="Proteomes" id="UP000031327"/>
    </source>
</evidence>
<dbReference type="AlphaFoldDB" id="A0A0C1QMJ2"/>
<comment type="caution">
    <text evidence="2">The sequence shown here is derived from an EMBL/GenBank/DDBJ whole genome shotgun (WGS) entry which is preliminary data.</text>
</comment>
<dbReference type="Gene3D" id="3.90.70.10">
    <property type="entry name" value="Cysteine proteinases"/>
    <property type="match status" value="1"/>
</dbReference>
<evidence type="ECO:0000313" key="2">
    <source>
        <dbReference type="EMBL" id="KID56277.1"/>
    </source>
</evidence>
<dbReference type="OrthoDB" id="6305418at2"/>
<dbReference type="InterPro" id="IPR039564">
    <property type="entry name" value="Peptidase_C39-like"/>
</dbReference>
<proteinExistence type="predicted"/>